<evidence type="ECO:0000313" key="1">
    <source>
        <dbReference type="EMBL" id="KAH6930583.1"/>
    </source>
</evidence>
<keyword evidence="2" id="KW-1185">Reference proteome</keyword>
<proteinExistence type="predicted"/>
<comment type="caution">
    <text evidence="1">The sequence shown here is derived from an EMBL/GenBank/DDBJ whole genome shotgun (WGS) entry which is preliminary data.</text>
</comment>
<organism evidence="1 2">
    <name type="scientific">Hyalomma asiaticum</name>
    <name type="common">Tick</name>
    <dbReference type="NCBI Taxonomy" id="266040"/>
    <lineage>
        <taxon>Eukaryota</taxon>
        <taxon>Metazoa</taxon>
        <taxon>Ecdysozoa</taxon>
        <taxon>Arthropoda</taxon>
        <taxon>Chelicerata</taxon>
        <taxon>Arachnida</taxon>
        <taxon>Acari</taxon>
        <taxon>Parasitiformes</taxon>
        <taxon>Ixodida</taxon>
        <taxon>Ixodoidea</taxon>
        <taxon>Ixodidae</taxon>
        <taxon>Hyalomminae</taxon>
        <taxon>Hyalomma</taxon>
    </lineage>
</organism>
<reference evidence="1" key="1">
    <citation type="submission" date="2020-05" db="EMBL/GenBank/DDBJ databases">
        <title>Large-scale comparative analyses of tick genomes elucidate their genetic diversity and vector capacities.</title>
        <authorList>
            <person name="Jia N."/>
            <person name="Wang J."/>
            <person name="Shi W."/>
            <person name="Du L."/>
            <person name="Sun Y."/>
            <person name="Zhan W."/>
            <person name="Jiang J."/>
            <person name="Wang Q."/>
            <person name="Zhang B."/>
            <person name="Ji P."/>
            <person name="Sakyi L.B."/>
            <person name="Cui X."/>
            <person name="Yuan T."/>
            <person name="Jiang B."/>
            <person name="Yang W."/>
            <person name="Lam T.T.-Y."/>
            <person name="Chang Q."/>
            <person name="Ding S."/>
            <person name="Wang X."/>
            <person name="Zhu J."/>
            <person name="Ruan X."/>
            <person name="Zhao L."/>
            <person name="Wei J."/>
            <person name="Que T."/>
            <person name="Du C."/>
            <person name="Cheng J."/>
            <person name="Dai P."/>
            <person name="Han X."/>
            <person name="Huang E."/>
            <person name="Gao Y."/>
            <person name="Liu J."/>
            <person name="Shao H."/>
            <person name="Ye R."/>
            <person name="Li L."/>
            <person name="Wei W."/>
            <person name="Wang X."/>
            <person name="Wang C."/>
            <person name="Yang T."/>
            <person name="Huo Q."/>
            <person name="Li W."/>
            <person name="Guo W."/>
            <person name="Chen H."/>
            <person name="Zhou L."/>
            <person name="Ni X."/>
            <person name="Tian J."/>
            <person name="Zhou Y."/>
            <person name="Sheng Y."/>
            <person name="Liu T."/>
            <person name="Pan Y."/>
            <person name="Xia L."/>
            <person name="Li J."/>
            <person name="Zhao F."/>
            <person name="Cao W."/>
        </authorList>
    </citation>
    <scope>NUCLEOTIDE SEQUENCE</scope>
    <source>
        <strain evidence="1">Hyas-2018</strain>
    </source>
</reference>
<dbReference type="Proteomes" id="UP000821845">
    <property type="component" value="Chromosome 5"/>
</dbReference>
<sequence length="228" mass="25213">MQMGSSRARKVSAGSVPCVVCRHASFDAVVGPRYSGCIGRRPSKANLMKSRLQHNANGLLRLTGYRKRRAVPSVRVADAELGCRLLRKISRSRAQRRRVVASASISPRLQLAYQVGFLTSAAAFSSLRIDLSTTSFRWLRVFPRAQGVVAVQALLIYNAGRLRVAARKLAYPRRLRRHSFRGCVAFQKEVSPPLHYTRVDDSLAISARVCGAGVLIAICWRIVVQAVL</sequence>
<evidence type="ECO:0000313" key="2">
    <source>
        <dbReference type="Proteomes" id="UP000821845"/>
    </source>
</evidence>
<accession>A0ACB7S6S9</accession>
<dbReference type="EMBL" id="CM023485">
    <property type="protein sequence ID" value="KAH6930583.1"/>
    <property type="molecule type" value="Genomic_DNA"/>
</dbReference>
<gene>
    <name evidence="1" type="ORF">HPB50_014749</name>
</gene>
<name>A0ACB7S6S9_HYAAI</name>
<protein>
    <submittedName>
        <fullName evidence="1">Uncharacterized protein</fullName>
    </submittedName>
</protein>